<name>A0A366HQX8_9BACT</name>
<evidence type="ECO:0000313" key="5">
    <source>
        <dbReference type="Proteomes" id="UP000253426"/>
    </source>
</evidence>
<dbReference type="AlphaFoldDB" id="A0A366HQX8"/>
<gene>
    <name evidence="4" type="ORF">DES53_103257</name>
</gene>
<accession>A0A366HQX8</accession>
<dbReference type="GO" id="GO:0044281">
    <property type="term" value="P:small molecule metabolic process"/>
    <property type="evidence" value="ECO:0007669"/>
    <property type="project" value="UniProtKB-ARBA"/>
</dbReference>
<dbReference type="SUPFAM" id="SSF56529">
    <property type="entry name" value="FAH"/>
    <property type="match status" value="1"/>
</dbReference>
<dbReference type="Pfam" id="PF01557">
    <property type="entry name" value="FAA_hydrolase"/>
    <property type="match status" value="1"/>
</dbReference>
<dbReference type="PANTHER" id="PTHR42796:SF7">
    <property type="entry name" value="2-DEHYDRO-3-DEOXY-D-ARABINONATE DEHYDRATASE"/>
    <property type="match status" value="1"/>
</dbReference>
<organism evidence="4 5">
    <name type="scientific">Roseimicrobium gellanilyticum</name>
    <dbReference type="NCBI Taxonomy" id="748857"/>
    <lineage>
        <taxon>Bacteria</taxon>
        <taxon>Pseudomonadati</taxon>
        <taxon>Verrucomicrobiota</taxon>
        <taxon>Verrucomicrobiia</taxon>
        <taxon>Verrucomicrobiales</taxon>
        <taxon>Verrucomicrobiaceae</taxon>
        <taxon>Roseimicrobium</taxon>
    </lineage>
</organism>
<keyword evidence="5" id="KW-1185">Reference proteome</keyword>
<sequence length="275" mass="30821">MIIYKTHAGPVLELDEKCFIIDVPSWDELLNKEDLPEWLRHQASKGIVTDGVTHQELLPPIGTQEVWASGVTYFRSKTARMEESKDAGGATFYDKVYEADRPEIFFKATPQRVVGPHGVLHRRKDSKWIVPEPELTLVINKAGKIIGYTCGNDLSCRDIEGENPLYLPQAKVFKNCAALGPGILIAEKPLAETTSIACDIIRDCEKVFSSETTLAQMKRDLEELAGWLYKEESFPVGCFMMTGTGIVPPDDFCLQTDDEVRIRIEGIGELVNRMD</sequence>
<dbReference type="GO" id="GO:0046872">
    <property type="term" value="F:metal ion binding"/>
    <property type="evidence" value="ECO:0007669"/>
    <property type="project" value="UniProtKB-KW"/>
</dbReference>
<dbReference type="InterPro" id="IPR036663">
    <property type="entry name" value="Fumarylacetoacetase_C_sf"/>
</dbReference>
<dbReference type="RefSeq" id="WP_113958387.1">
    <property type="nucleotide sequence ID" value="NZ_QNRR01000003.1"/>
</dbReference>
<protein>
    <submittedName>
        <fullName evidence="4">2-dehydro-3-deoxy-D-arabinonate dehydratase</fullName>
    </submittedName>
</protein>
<evidence type="ECO:0000256" key="2">
    <source>
        <dbReference type="ARBA" id="ARBA00022723"/>
    </source>
</evidence>
<dbReference type="Gene3D" id="3.90.850.10">
    <property type="entry name" value="Fumarylacetoacetase-like, C-terminal domain"/>
    <property type="match status" value="1"/>
</dbReference>
<dbReference type="OrthoDB" id="9779415at2"/>
<evidence type="ECO:0000313" key="4">
    <source>
        <dbReference type="EMBL" id="RBP45259.1"/>
    </source>
</evidence>
<evidence type="ECO:0000259" key="3">
    <source>
        <dbReference type="Pfam" id="PF01557"/>
    </source>
</evidence>
<dbReference type="GO" id="GO:0003824">
    <property type="term" value="F:catalytic activity"/>
    <property type="evidence" value="ECO:0007669"/>
    <property type="project" value="InterPro"/>
</dbReference>
<dbReference type="EMBL" id="QNRR01000003">
    <property type="protein sequence ID" value="RBP45259.1"/>
    <property type="molecule type" value="Genomic_DNA"/>
</dbReference>
<dbReference type="InterPro" id="IPR051121">
    <property type="entry name" value="FAH"/>
</dbReference>
<comment type="similarity">
    <text evidence="1">Belongs to the FAH family.</text>
</comment>
<dbReference type="PANTHER" id="PTHR42796">
    <property type="entry name" value="FUMARYLACETOACETATE HYDROLASE DOMAIN-CONTAINING PROTEIN 2A-RELATED"/>
    <property type="match status" value="1"/>
</dbReference>
<proteinExistence type="inferred from homology"/>
<evidence type="ECO:0000256" key="1">
    <source>
        <dbReference type="ARBA" id="ARBA00010211"/>
    </source>
</evidence>
<comment type="caution">
    <text evidence="4">The sequence shown here is derived from an EMBL/GenBank/DDBJ whole genome shotgun (WGS) entry which is preliminary data.</text>
</comment>
<dbReference type="InterPro" id="IPR011234">
    <property type="entry name" value="Fumarylacetoacetase-like_C"/>
</dbReference>
<keyword evidence="2" id="KW-0479">Metal-binding</keyword>
<reference evidence="4 5" key="1">
    <citation type="submission" date="2018-06" db="EMBL/GenBank/DDBJ databases">
        <title>Genomic Encyclopedia of Type Strains, Phase IV (KMG-IV): sequencing the most valuable type-strain genomes for metagenomic binning, comparative biology and taxonomic classification.</title>
        <authorList>
            <person name="Goeker M."/>
        </authorList>
    </citation>
    <scope>NUCLEOTIDE SEQUENCE [LARGE SCALE GENOMIC DNA]</scope>
    <source>
        <strain evidence="4 5">DSM 25532</strain>
    </source>
</reference>
<dbReference type="Proteomes" id="UP000253426">
    <property type="component" value="Unassembled WGS sequence"/>
</dbReference>
<feature type="domain" description="Fumarylacetoacetase-like C-terminal" evidence="3">
    <location>
        <begin position="99"/>
        <end position="273"/>
    </location>
</feature>